<evidence type="ECO:0000313" key="2">
    <source>
        <dbReference type="Proteomes" id="UP001233836"/>
    </source>
</evidence>
<dbReference type="EMBL" id="JAUSTI010000003">
    <property type="protein sequence ID" value="MDQ0170079.1"/>
    <property type="molecule type" value="Genomic_DNA"/>
</dbReference>
<comment type="caution">
    <text evidence="1">The sequence shown here is derived from an EMBL/GenBank/DDBJ whole genome shotgun (WGS) entry which is preliminary data.</text>
</comment>
<dbReference type="Proteomes" id="UP001233836">
    <property type="component" value="Unassembled WGS sequence"/>
</dbReference>
<reference evidence="1 2" key="1">
    <citation type="submission" date="2023-07" db="EMBL/GenBank/DDBJ databases">
        <title>Sorghum-associated microbial communities from plants grown in Nebraska, USA.</title>
        <authorList>
            <person name="Schachtman D."/>
        </authorList>
    </citation>
    <scope>NUCLEOTIDE SEQUENCE [LARGE SCALE GENOMIC DNA]</scope>
    <source>
        <strain evidence="1 2">DS1314</strain>
    </source>
</reference>
<dbReference type="RefSeq" id="WP_307214325.1">
    <property type="nucleotide sequence ID" value="NZ_JAUSTI010000003.1"/>
</dbReference>
<accession>A0ABT9W9Z5</accession>
<proteinExistence type="predicted"/>
<keyword evidence="2" id="KW-1185">Reference proteome</keyword>
<name>A0ABT9W9Z5_9BACL</name>
<evidence type="ECO:0000313" key="1">
    <source>
        <dbReference type="EMBL" id="MDQ0170079.1"/>
    </source>
</evidence>
<protein>
    <submittedName>
        <fullName evidence="1">Uncharacterized protein</fullName>
    </submittedName>
</protein>
<gene>
    <name evidence="1" type="ORF">J2T19_001519</name>
</gene>
<organism evidence="1 2">
    <name type="scientific">Paenibacillus tundrae</name>
    <dbReference type="NCBI Taxonomy" id="528187"/>
    <lineage>
        <taxon>Bacteria</taxon>
        <taxon>Bacillati</taxon>
        <taxon>Bacillota</taxon>
        <taxon>Bacilli</taxon>
        <taxon>Bacillales</taxon>
        <taxon>Paenibacillaceae</taxon>
        <taxon>Paenibacillus</taxon>
    </lineage>
</organism>
<sequence>MKQIKTTEMPPYFKILNCNTLNVLEKFLIDDNSIMFLDVYHEEDVDTFLTNNNLTKLDHVIQVINYSNKICFFPDIKSAKELRKEFMNQDWGFCCIVFDNNLKPLLYIRGIEEEGGHGVRIKELETDVYNKYLMNYQE</sequence>